<feature type="transmembrane region" description="Helical" evidence="5">
    <location>
        <begin position="94"/>
        <end position="119"/>
    </location>
</feature>
<feature type="transmembrane region" description="Helical" evidence="5">
    <location>
        <begin position="206"/>
        <end position="229"/>
    </location>
</feature>
<protein>
    <submittedName>
        <fullName evidence="6">LrgB family protein</fullName>
    </submittedName>
</protein>
<evidence type="ECO:0000313" key="6">
    <source>
        <dbReference type="EMBL" id="HJC72725.1"/>
    </source>
</evidence>
<dbReference type="PANTHER" id="PTHR30249:SF0">
    <property type="entry name" value="PLASTIDAL GLYCOLATE_GLYCERATE TRANSLOCATOR 1, CHLOROPLASTIC"/>
    <property type="match status" value="1"/>
</dbReference>
<comment type="caution">
    <text evidence="6">The sequence shown here is derived from an EMBL/GenBank/DDBJ whole genome shotgun (WGS) entry which is preliminary data.</text>
</comment>
<feature type="transmembrane region" description="Helical" evidence="5">
    <location>
        <begin position="33"/>
        <end position="53"/>
    </location>
</feature>
<dbReference type="GO" id="GO:0016020">
    <property type="term" value="C:membrane"/>
    <property type="evidence" value="ECO:0007669"/>
    <property type="project" value="UniProtKB-SubCell"/>
</dbReference>
<evidence type="ECO:0000256" key="4">
    <source>
        <dbReference type="ARBA" id="ARBA00023136"/>
    </source>
</evidence>
<evidence type="ECO:0000256" key="2">
    <source>
        <dbReference type="ARBA" id="ARBA00022692"/>
    </source>
</evidence>
<dbReference type="Proteomes" id="UP000823918">
    <property type="component" value="Unassembled WGS sequence"/>
</dbReference>
<comment type="subcellular location">
    <subcellularLocation>
        <location evidence="1">Membrane</location>
        <topology evidence="1">Multi-pass membrane protein</topology>
    </subcellularLocation>
</comment>
<dbReference type="Pfam" id="PF04172">
    <property type="entry name" value="LrgB"/>
    <property type="match status" value="1"/>
</dbReference>
<sequence>MNDWLAQSAFFGVFISLAAYEVGAVLKKKLGFSILNPLLISVCLVMLALPFLHVKYEVYAEGAQYLSYLLTPATVCLAVPLYRQLELLKRHWKAVLLGIGAGTLASMLSVLVLSALFGLSHSQYVTLLPKSITTAIGMGLSEEMGGAVTITVAVIIVTGIFGNIIAELVCKAARLEEPVAKGLALGTSAHAIGTAKAMEMGEVEGAMSGLAIAVCGLMTVVVSFAFAGLL</sequence>
<name>A0A9D2Q7B1_9FIRM</name>
<keyword evidence="2 5" id="KW-0812">Transmembrane</keyword>
<dbReference type="EMBL" id="DWWA01000038">
    <property type="protein sequence ID" value="HJC72725.1"/>
    <property type="molecule type" value="Genomic_DNA"/>
</dbReference>
<dbReference type="InterPro" id="IPR007300">
    <property type="entry name" value="CidB/LrgB"/>
</dbReference>
<proteinExistence type="predicted"/>
<evidence type="ECO:0000256" key="5">
    <source>
        <dbReference type="SAM" id="Phobius"/>
    </source>
</evidence>
<keyword evidence="3 5" id="KW-1133">Transmembrane helix</keyword>
<accession>A0A9D2Q7B1</accession>
<feature type="transmembrane region" description="Helical" evidence="5">
    <location>
        <begin position="6"/>
        <end position="26"/>
    </location>
</feature>
<dbReference type="PANTHER" id="PTHR30249">
    <property type="entry name" value="PUTATIVE SEROTONIN TRANSPORTER"/>
    <property type="match status" value="1"/>
</dbReference>
<reference evidence="6" key="1">
    <citation type="journal article" date="2021" name="PeerJ">
        <title>Extensive microbial diversity within the chicken gut microbiome revealed by metagenomics and culture.</title>
        <authorList>
            <person name="Gilroy R."/>
            <person name="Ravi A."/>
            <person name="Getino M."/>
            <person name="Pursley I."/>
            <person name="Horton D.L."/>
            <person name="Alikhan N.F."/>
            <person name="Baker D."/>
            <person name="Gharbi K."/>
            <person name="Hall N."/>
            <person name="Watson M."/>
            <person name="Adriaenssens E.M."/>
            <person name="Foster-Nyarko E."/>
            <person name="Jarju S."/>
            <person name="Secka A."/>
            <person name="Antonio M."/>
            <person name="Oren A."/>
            <person name="Chaudhuri R.R."/>
            <person name="La Ragione R."/>
            <person name="Hildebrand F."/>
            <person name="Pallen M.J."/>
        </authorList>
    </citation>
    <scope>NUCLEOTIDE SEQUENCE</scope>
    <source>
        <strain evidence="6">5933</strain>
    </source>
</reference>
<feature type="transmembrane region" description="Helical" evidence="5">
    <location>
        <begin position="147"/>
        <end position="166"/>
    </location>
</feature>
<feature type="transmembrane region" description="Helical" evidence="5">
    <location>
        <begin position="65"/>
        <end position="82"/>
    </location>
</feature>
<keyword evidence="4 5" id="KW-0472">Membrane</keyword>
<organism evidence="6 7">
    <name type="scientific">Candidatus Ruthenibacterium merdavium</name>
    <dbReference type="NCBI Taxonomy" id="2838752"/>
    <lineage>
        <taxon>Bacteria</taxon>
        <taxon>Bacillati</taxon>
        <taxon>Bacillota</taxon>
        <taxon>Clostridia</taxon>
        <taxon>Eubacteriales</taxon>
        <taxon>Oscillospiraceae</taxon>
        <taxon>Ruthenibacterium</taxon>
    </lineage>
</organism>
<dbReference type="AlphaFoldDB" id="A0A9D2Q7B1"/>
<reference evidence="6" key="2">
    <citation type="submission" date="2021-04" db="EMBL/GenBank/DDBJ databases">
        <authorList>
            <person name="Gilroy R."/>
        </authorList>
    </citation>
    <scope>NUCLEOTIDE SEQUENCE</scope>
    <source>
        <strain evidence="6">5933</strain>
    </source>
</reference>
<evidence type="ECO:0000256" key="1">
    <source>
        <dbReference type="ARBA" id="ARBA00004141"/>
    </source>
</evidence>
<evidence type="ECO:0000313" key="7">
    <source>
        <dbReference type="Proteomes" id="UP000823918"/>
    </source>
</evidence>
<evidence type="ECO:0000256" key="3">
    <source>
        <dbReference type="ARBA" id="ARBA00022989"/>
    </source>
</evidence>
<gene>
    <name evidence="6" type="ORF">H9698_08040</name>
</gene>